<accession>A0A8T2P972</accession>
<keyword evidence="2" id="KW-1185">Reference proteome</keyword>
<dbReference type="AlphaFoldDB" id="A0A8T2P972"/>
<dbReference type="EMBL" id="JAFBMS010000016">
    <property type="protein sequence ID" value="KAG9346162.1"/>
    <property type="molecule type" value="Genomic_DNA"/>
</dbReference>
<reference evidence="1" key="1">
    <citation type="thesis" date="2021" institute="BYU ScholarsArchive" country="Provo, UT, USA">
        <title>Applications of and Algorithms for Genome Assembly and Genomic Analyses with an Emphasis on Marine Teleosts.</title>
        <authorList>
            <person name="Pickett B.D."/>
        </authorList>
    </citation>
    <scope>NUCLEOTIDE SEQUENCE</scope>
    <source>
        <strain evidence="1">HI-2016</strain>
    </source>
</reference>
<proteinExistence type="predicted"/>
<evidence type="ECO:0000313" key="1">
    <source>
        <dbReference type="EMBL" id="KAG9346162.1"/>
    </source>
</evidence>
<dbReference type="Proteomes" id="UP000824540">
    <property type="component" value="Unassembled WGS sequence"/>
</dbReference>
<sequence>MCCLQPPLLTSQAELCDHCSGGPPSWRKQIAGRVMRCFQCQPLPLAIRTRPRVTWVTLTQTSHFATVRALLSSSTVCLSANSV</sequence>
<comment type="caution">
    <text evidence="1">The sequence shown here is derived from an EMBL/GenBank/DDBJ whole genome shotgun (WGS) entry which is preliminary data.</text>
</comment>
<protein>
    <submittedName>
        <fullName evidence="1">Uncharacterized protein</fullName>
    </submittedName>
</protein>
<organism evidence="1 2">
    <name type="scientific">Albula glossodonta</name>
    <name type="common">roundjaw bonefish</name>
    <dbReference type="NCBI Taxonomy" id="121402"/>
    <lineage>
        <taxon>Eukaryota</taxon>
        <taxon>Metazoa</taxon>
        <taxon>Chordata</taxon>
        <taxon>Craniata</taxon>
        <taxon>Vertebrata</taxon>
        <taxon>Euteleostomi</taxon>
        <taxon>Actinopterygii</taxon>
        <taxon>Neopterygii</taxon>
        <taxon>Teleostei</taxon>
        <taxon>Albuliformes</taxon>
        <taxon>Albulidae</taxon>
        <taxon>Albula</taxon>
    </lineage>
</organism>
<name>A0A8T2P972_9TELE</name>
<evidence type="ECO:0000313" key="2">
    <source>
        <dbReference type="Proteomes" id="UP000824540"/>
    </source>
</evidence>
<gene>
    <name evidence="1" type="ORF">JZ751_007980</name>
</gene>